<accession>A0A9D3MR13</accession>
<reference evidence="2" key="1">
    <citation type="submission" date="2021-01" db="EMBL/GenBank/DDBJ databases">
        <title>A chromosome-scale assembly of European eel, Anguilla anguilla.</title>
        <authorList>
            <person name="Henkel C."/>
            <person name="Jong-Raadsen S.A."/>
            <person name="Dufour S."/>
            <person name="Weltzien F.-A."/>
            <person name="Palstra A.P."/>
            <person name="Pelster B."/>
            <person name="Spaink H.P."/>
            <person name="Van Den Thillart G.E."/>
            <person name="Jansen H."/>
            <person name="Zahm M."/>
            <person name="Klopp C."/>
            <person name="Cedric C."/>
            <person name="Louis A."/>
            <person name="Berthelot C."/>
            <person name="Parey E."/>
            <person name="Roest Crollius H."/>
            <person name="Montfort J."/>
            <person name="Robinson-Rechavi M."/>
            <person name="Bucao C."/>
            <person name="Bouchez O."/>
            <person name="Gislard M."/>
            <person name="Lluch J."/>
            <person name="Milhes M."/>
            <person name="Lampietro C."/>
            <person name="Lopez Roques C."/>
            <person name="Donnadieu C."/>
            <person name="Braasch I."/>
            <person name="Desvignes T."/>
            <person name="Postlethwait J."/>
            <person name="Bobe J."/>
            <person name="Guiguen Y."/>
            <person name="Dirks R."/>
        </authorList>
    </citation>
    <scope>NUCLEOTIDE SEQUENCE</scope>
    <source>
        <strain evidence="2">Tag_6206</strain>
        <tissue evidence="2">Liver</tissue>
    </source>
</reference>
<comment type="caution">
    <text evidence="2">The sequence shown here is derived from an EMBL/GenBank/DDBJ whole genome shotgun (WGS) entry which is preliminary data.</text>
</comment>
<dbReference type="AlphaFoldDB" id="A0A9D3MR13"/>
<evidence type="ECO:0000256" key="1">
    <source>
        <dbReference type="SAM" id="MobiDB-lite"/>
    </source>
</evidence>
<proteinExistence type="predicted"/>
<sequence>MSGGGRPEAGQAAEALDKGGRGRRGRPRGPPPGEAEPQRHHQRAAQQEPEEVAGAVPVHRQLLQRQRTVAERRGGARLAPARLCGRPGRAR</sequence>
<dbReference type="Proteomes" id="UP001044222">
    <property type="component" value="Unassembled WGS sequence"/>
</dbReference>
<evidence type="ECO:0000313" key="2">
    <source>
        <dbReference type="EMBL" id="KAG5853220.1"/>
    </source>
</evidence>
<protein>
    <submittedName>
        <fullName evidence="2">Uncharacterized protein</fullName>
    </submittedName>
</protein>
<feature type="region of interest" description="Disordered" evidence="1">
    <location>
        <begin position="1"/>
        <end position="91"/>
    </location>
</feature>
<organism evidence="2 3">
    <name type="scientific">Anguilla anguilla</name>
    <name type="common">European freshwater eel</name>
    <name type="synonym">Muraena anguilla</name>
    <dbReference type="NCBI Taxonomy" id="7936"/>
    <lineage>
        <taxon>Eukaryota</taxon>
        <taxon>Metazoa</taxon>
        <taxon>Chordata</taxon>
        <taxon>Craniata</taxon>
        <taxon>Vertebrata</taxon>
        <taxon>Euteleostomi</taxon>
        <taxon>Actinopterygii</taxon>
        <taxon>Neopterygii</taxon>
        <taxon>Teleostei</taxon>
        <taxon>Anguilliformes</taxon>
        <taxon>Anguillidae</taxon>
        <taxon>Anguilla</taxon>
    </lineage>
</organism>
<gene>
    <name evidence="2" type="ORF">ANANG_G00070780</name>
</gene>
<dbReference type="EMBL" id="JAFIRN010000003">
    <property type="protein sequence ID" value="KAG5853220.1"/>
    <property type="molecule type" value="Genomic_DNA"/>
</dbReference>
<keyword evidence="3" id="KW-1185">Reference proteome</keyword>
<name>A0A9D3MR13_ANGAN</name>
<evidence type="ECO:0000313" key="3">
    <source>
        <dbReference type="Proteomes" id="UP001044222"/>
    </source>
</evidence>
<feature type="compositionally biased region" description="Low complexity" evidence="1">
    <location>
        <begin position="76"/>
        <end position="91"/>
    </location>
</feature>